<dbReference type="GO" id="GO:0004130">
    <property type="term" value="F:cytochrome-c peroxidase activity"/>
    <property type="evidence" value="ECO:0007669"/>
    <property type="project" value="TreeGrafter"/>
</dbReference>
<accession>A0A5C6X3Y2</accession>
<dbReference type="EMBL" id="VOSM01000014">
    <property type="protein sequence ID" value="TXD34262.1"/>
    <property type="molecule type" value="Genomic_DNA"/>
</dbReference>
<comment type="caution">
    <text evidence="6">The sequence shown here is derived from an EMBL/GenBank/DDBJ whole genome shotgun (WGS) entry which is preliminary data.</text>
</comment>
<evidence type="ECO:0000256" key="1">
    <source>
        <dbReference type="ARBA" id="ARBA00022617"/>
    </source>
</evidence>
<name>A0A5C6X3Y2_9DELT</name>
<proteinExistence type="predicted"/>
<dbReference type="GO" id="GO:0046872">
    <property type="term" value="F:metal ion binding"/>
    <property type="evidence" value="ECO:0007669"/>
    <property type="project" value="UniProtKB-KW"/>
</dbReference>
<evidence type="ECO:0000259" key="5">
    <source>
        <dbReference type="PROSITE" id="PS51007"/>
    </source>
</evidence>
<dbReference type="RefSeq" id="WP_146982991.1">
    <property type="nucleotide sequence ID" value="NZ_VOSM01000014.1"/>
</dbReference>
<dbReference type="Gene3D" id="1.10.760.10">
    <property type="entry name" value="Cytochrome c-like domain"/>
    <property type="match status" value="1"/>
</dbReference>
<gene>
    <name evidence="6" type="ORF">FRC98_18890</name>
</gene>
<dbReference type="Pfam" id="PF00034">
    <property type="entry name" value="Cytochrom_C"/>
    <property type="match status" value="1"/>
</dbReference>
<dbReference type="SUPFAM" id="SSF46626">
    <property type="entry name" value="Cytochrome c"/>
    <property type="match status" value="1"/>
</dbReference>
<dbReference type="PROSITE" id="PS51007">
    <property type="entry name" value="CYTC"/>
    <property type="match status" value="1"/>
</dbReference>
<keyword evidence="2 4" id="KW-0479">Metal-binding</keyword>
<keyword evidence="1 4" id="KW-0349">Heme</keyword>
<evidence type="ECO:0000256" key="2">
    <source>
        <dbReference type="ARBA" id="ARBA00022723"/>
    </source>
</evidence>
<dbReference type="GO" id="GO:0009055">
    <property type="term" value="F:electron transfer activity"/>
    <property type="evidence" value="ECO:0007669"/>
    <property type="project" value="InterPro"/>
</dbReference>
<evidence type="ECO:0000313" key="7">
    <source>
        <dbReference type="Proteomes" id="UP000321412"/>
    </source>
</evidence>
<dbReference type="InterPro" id="IPR009056">
    <property type="entry name" value="Cyt_c-like_dom"/>
</dbReference>
<reference evidence="6 7" key="1">
    <citation type="submission" date="2019-08" db="EMBL/GenBank/DDBJ databases">
        <title>Bradymonadales sp. TMQ4.</title>
        <authorList>
            <person name="Liang Q."/>
        </authorList>
    </citation>
    <scope>NUCLEOTIDE SEQUENCE [LARGE SCALE GENOMIC DNA]</scope>
    <source>
        <strain evidence="6 7">TMQ4</strain>
    </source>
</reference>
<dbReference type="GO" id="GO:0020037">
    <property type="term" value="F:heme binding"/>
    <property type="evidence" value="ECO:0007669"/>
    <property type="project" value="InterPro"/>
</dbReference>
<evidence type="ECO:0000313" key="6">
    <source>
        <dbReference type="EMBL" id="TXD34262.1"/>
    </source>
</evidence>
<dbReference type="Proteomes" id="UP000321412">
    <property type="component" value="Unassembled WGS sequence"/>
</dbReference>
<dbReference type="PROSITE" id="PS51257">
    <property type="entry name" value="PROKAR_LIPOPROTEIN"/>
    <property type="match status" value="1"/>
</dbReference>
<dbReference type="InterPro" id="IPR036909">
    <property type="entry name" value="Cyt_c-like_dom_sf"/>
</dbReference>
<dbReference type="PANTHER" id="PTHR30600:SF9">
    <property type="entry name" value="BLR7738 PROTEIN"/>
    <property type="match status" value="1"/>
</dbReference>
<keyword evidence="7" id="KW-1185">Reference proteome</keyword>
<dbReference type="PANTHER" id="PTHR30600">
    <property type="entry name" value="CYTOCHROME C PEROXIDASE-RELATED"/>
    <property type="match status" value="1"/>
</dbReference>
<evidence type="ECO:0000256" key="3">
    <source>
        <dbReference type="ARBA" id="ARBA00023004"/>
    </source>
</evidence>
<dbReference type="InterPro" id="IPR051395">
    <property type="entry name" value="Cytochrome_c_Peroxidase/MauG"/>
</dbReference>
<keyword evidence="3 4" id="KW-0408">Iron</keyword>
<protein>
    <submittedName>
        <fullName evidence="6">C-type cytochrome</fullName>
    </submittedName>
</protein>
<dbReference type="OrthoDB" id="5496400at2"/>
<dbReference type="AlphaFoldDB" id="A0A5C6X3Y2"/>
<sequence>MKRELTIMLAMAALWVGCGDLEQTPEPEVDPGDALAWMEANQERYLGDRAWRRAQLEATLWSPELPYARKRLKSYALPEGGWDLLPELLARSGPVFPGEAVPEELEEALPNVFPTQAPTTREAWLALGEQVFWEMPMRRDNYLEWIATRPELLEETGFERNADGSLRGMVRFKDVRGELRVGVTCGLCHGGGGVAGRTNTELDLGRARQIFNESHGVDGSRFASWGPGRVDITDDSADDPLRVPDLWGTRHQSYLNASGIVRVANPASVVIRFETQYIPGHGLEARPNRVLSWALAMYVLSLEPPESPDVSPDHPGRAIFEAQCASCHNPDRGFSGDLIQSWILRGNVSAAESPMRGTGMMKVPSLVGIGQGGPYMHDGRHAELSDVLEERHPTGVVLSDDERDDLLNFLQSL</sequence>
<feature type="domain" description="Cytochrome c" evidence="5">
    <location>
        <begin position="311"/>
        <end position="413"/>
    </location>
</feature>
<evidence type="ECO:0000256" key="4">
    <source>
        <dbReference type="PROSITE-ProRule" id="PRU00433"/>
    </source>
</evidence>
<organism evidence="6 7">
    <name type="scientific">Lujinxingia vulgaris</name>
    <dbReference type="NCBI Taxonomy" id="2600176"/>
    <lineage>
        <taxon>Bacteria</taxon>
        <taxon>Deltaproteobacteria</taxon>
        <taxon>Bradymonadales</taxon>
        <taxon>Lujinxingiaceae</taxon>
        <taxon>Lujinxingia</taxon>
    </lineage>
</organism>